<protein>
    <submittedName>
        <fullName evidence="2">Uncharacterized protein</fullName>
    </submittedName>
</protein>
<keyword evidence="3" id="KW-1185">Reference proteome</keyword>
<comment type="caution">
    <text evidence="2">The sequence shown here is derived from an EMBL/GenBank/DDBJ whole genome shotgun (WGS) entry which is preliminary data.</text>
</comment>
<name>A0AAN9A1K7_HALRR</name>
<feature type="compositionally biased region" description="Basic and acidic residues" evidence="1">
    <location>
        <begin position="14"/>
        <end position="25"/>
    </location>
</feature>
<gene>
    <name evidence="2" type="ORF">SK128_014575</name>
</gene>
<evidence type="ECO:0000313" key="2">
    <source>
        <dbReference type="EMBL" id="KAK7068965.1"/>
    </source>
</evidence>
<dbReference type="EMBL" id="JAXCGZ010017067">
    <property type="protein sequence ID" value="KAK7068965.1"/>
    <property type="molecule type" value="Genomic_DNA"/>
</dbReference>
<reference evidence="2 3" key="1">
    <citation type="submission" date="2023-11" db="EMBL/GenBank/DDBJ databases">
        <title>Halocaridina rubra genome assembly.</title>
        <authorList>
            <person name="Smith C."/>
        </authorList>
    </citation>
    <scope>NUCLEOTIDE SEQUENCE [LARGE SCALE GENOMIC DNA]</scope>
    <source>
        <strain evidence="2">EP-1</strain>
        <tissue evidence="2">Whole</tissue>
    </source>
</reference>
<feature type="compositionally biased region" description="Basic residues" evidence="1">
    <location>
        <begin position="26"/>
        <end position="40"/>
    </location>
</feature>
<evidence type="ECO:0000256" key="1">
    <source>
        <dbReference type="SAM" id="MobiDB-lite"/>
    </source>
</evidence>
<dbReference type="AlphaFoldDB" id="A0AAN9A1K7"/>
<accession>A0AAN9A1K7</accession>
<organism evidence="2 3">
    <name type="scientific">Halocaridina rubra</name>
    <name type="common">Hawaiian red shrimp</name>
    <dbReference type="NCBI Taxonomy" id="373956"/>
    <lineage>
        <taxon>Eukaryota</taxon>
        <taxon>Metazoa</taxon>
        <taxon>Ecdysozoa</taxon>
        <taxon>Arthropoda</taxon>
        <taxon>Crustacea</taxon>
        <taxon>Multicrustacea</taxon>
        <taxon>Malacostraca</taxon>
        <taxon>Eumalacostraca</taxon>
        <taxon>Eucarida</taxon>
        <taxon>Decapoda</taxon>
        <taxon>Pleocyemata</taxon>
        <taxon>Caridea</taxon>
        <taxon>Atyoidea</taxon>
        <taxon>Atyidae</taxon>
        <taxon>Halocaridina</taxon>
    </lineage>
</organism>
<sequence>MSEEEEESDIIAVESDKESMSELTKKVKGRGKGGPYKKPRKSSDTEESTVNASIAQLIQTAKQVQRIVESQVEEKKIPSEKHQAKRHFVEMLYYELMDLDDATALEFQIRTMEVLQQYKMRQQQPQPVLYSTAGIRISSIIG</sequence>
<feature type="region of interest" description="Disordered" evidence="1">
    <location>
        <begin position="1"/>
        <end position="50"/>
    </location>
</feature>
<proteinExistence type="predicted"/>
<dbReference type="Proteomes" id="UP001381693">
    <property type="component" value="Unassembled WGS sequence"/>
</dbReference>
<feature type="non-terminal residue" evidence="2">
    <location>
        <position position="142"/>
    </location>
</feature>
<evidence type="ECO:0000313" key="3">
    <source>
        <dbReference type="Proteomes" id="UP001381693"/>
    </source>
</evidence>